<evidence type="ECO:0000256" key="2">
    <source>
        <dbReference type="ARBA" id="ARBA00007531"/>
    </source>
</evidence>
<protein>
    <submittedName>
        <fullName evidence="8">Membrane protein</fullName>
    </submittedName>
    <submittedName>
        <fullName evidence="9">MmpS family protein</fullName>
    </submittedName>
</protein>
<dbReference type="Proteomes" id="UP000036464">
    <property type="component" value="Unassembled WGS sequence"/>
</dbReference>
<comment type="similarity">
    <text evidence="2">Belongs to the MmpS family.</text>
</comment>
<sequence>MSTRDSQKVSLVRHLGRNWKLLTAVLVVFVAGLTVYRLHGIFASRDVVSTPSGFANDVAPFNPKRVFIEVYGPPGTVATITYLDVDAQPQRADAVVLPWSYDATTTKPAVAANVAAQGDSDSISCRITIDGDVKDERTVNTLHAFTYCMDKSG</sequence>
<dbReference type="GO" id="GO:0005886">
    <property type="term" value="C:plasma membrane"/>
    <property type="evidence" value="ECO:0007669"/>
    <property type="project" value="UniProtKB-SubCell"/>
</dbReference>
<organism evidence="9 11">
    <name type="scientific">Mycolicibacter heraklionensis</name>
    <dbReference type="NCBI Taxonomy" id="512402"/>
    <lineage>
        <taxon>Bacteria</taxon>
        <taxon>Bacillati</taxon>
        <taxon>Actinomycetota</taxon>
        <taxon>Actinomycetes</taxon>
        <taxon>Mycobacteriales</taxon>
        <taxon>Mycobacteriaceae</taxon>
        <taxon>Mycolicibacter</taxon>
    </lineage>
</organism>
<dbReference type="KEGG" id="mher:K3U94_06775"/>
<keyword evidence="4 7" id="KW-0812">Transmembrane</keyword>
<evidence type="ECO:0000313" key="10">
    <source>
        <dbReference type="Proteomes" id="UP000036464"/>
    </source>
</evidence>
<dbReference type="EMBL" id="CP080997">
    <property type="protein sequence ID" value="QZA08971.1"/>
    <property type="molecule type" value="Genomic_DNA"/>
</dbReference>
<accession>A0A9X7WIW7</accession>
<dbReference type="OrthoDB" id="3398257at2"/>
<dbReference type="Gene3D" id="2.60.40.2880">
    <property type="entry name" value="MmpS1-5, C-terminal soluble domain"/>
    <property type="match status" value="1"/>
</dbReference>
<feature type="transmembrane region" description="Helical" evidence="7">
    <location>
        <begin position="21"/>
        <end position="39"/>
    </location>
</feature>
<evidence type="ECO:0000256" key="3">
    <source>
        <dbReference type="ARBA" id="ARBA00022475"/>
    </source>
</evidence>
<evidence type="ECO:0000256" key="1">
    <source>
        <dbReference type="ARBA" id="ARBA00004236"/>
    </source>
</evidence>
<proteinExistence type="inferred from homology"/>
<name>A0A9X7WIW7_9MYCO</name>
<evidence type="ECO:0000313" key="9">
    <source>
        <dbReference type="EMBL" id="QZA08971.1"/>
    </source>
</evidence>
<keyword evidence="5 7" id="KW-1133">Transmembrane helix</keyword>
<evidence type="ECO:0000256" key="7">
    <source>
        <dbReference type="SAM" id="Phobius"/>
    </source>
</evidence>
<dbReference type="InterPro" id="IPR038468">
    <property type="entry name" value="MmpS_C"/>
</dbReference>
<keyword evidence="3" id="KW-1003">Cell membrane</keyword>
<evidence type="ECO:0000313" key="11">
    <source>
        <dbReference type="Proteomes" id="UP000825008"/>
    </source>
</evidence>
<dbReference type="AlphaFoldDB" id="A0A9X7WIW7"/>
<dbReference type="EMBL" id="LDPO01000013">
    <property type="protein sequence ID" value="KLO27698.1"/>
    <property type="molecule type" value="Genomic_DNA"/>
</dbReference>
<gene>
    <name evidence="8" type="ORF">ABW16_15765</name>
    <name evidence="9" type="ORF">K3U94_06775</name>
</gene>
<evidence type="ECO:0000313" key="8">
    <source>
        <dbReference type="EMBL" id="KLO27698.1"/>
    </source>
</evidence>
<reference evidence="8 10" key="1">
    <citation type="submission" date="2015-05" db="EMBL/GenBank/DDBJ databases">
        <title>Genome sequence of Mycobacterium heraklionense Davo strain.</title>
        <authorList>
            <person name="Greninger A.L."/>
            <person name="Cunningham G."/>
            <person name="Miller S."/>
        </authorList>
    </citation>
    <scope>NUCLEOTIDE SEQUENCE [LARGE SCALE GENOMIC DNA]</scope>
    <source>
        <strain evidence="8 10">Davo</strain>
    </source>
</reference>
<dbReference type="InterPro" id="IPR008693">
    <property type="entry name" value="MmpS"/>
</dbReference>
<evidence type="ECO:0000256" key="6">
    <source>
        <dbReference type="ARBA" id="ARBA00023136"/>
    </source>
</evidence>
<evidence type="ECO:0000256" key="4">
    <source>
        <dbReference type="ARBA" id="ARBA00022692"/>
    </source>
</evidence>
<comment type="subcellular location">
    <subcellularLocation>
        <location evidence="1">Cell membrane</location>
    </subcellularLocation>
</comment>
<evidence type="ECO:0000256" key="5">
    <source>
        <dbReference type="ARBA" id="ARBA00022989"/>
    </source>
</evidence>
<keyword evidence="6 7" id="KW-0472">Membrane</keyword>
<dbReference type="Pfam" id="PF05423">
    <property type="entry name" value="Mycobact_memb"/>
    <property type="match status" value="1"/>
</dbReference>
<reference evidence="9" key="2">
    <citation type="submission" date="2021-08" db="EMBL/GenBank/DDBJ databases">
        <title>Whole genome sequencing of non-tuberculosis mycobacteria type-strains.</title>
        <authorList>
            <person name="Igarashi Y."/>
            <person name="Osugi A."/>
            <person name="Mitarai S."/>
        </authorList>
    </citation>
    <scope>NUCLEOTIDE SEQUENCE</scope>
    <source>
        <strain evidence="9">JCM 30995</strain>
    </source>
</reference>
<keyword evidence="10" id="KW-1185">Reference proteome</keyword>
<dbReference type="RefSeq" id="WP_047320122.1">
    <property type="nucleotide sequence ID" value="NZ_CP080997.1"/>
</dbReference>
<dbReference type="Proteomes" id="UP000825008">
    <property type="component" value="Chromosome"/>
</dbReference>